<organism evidence="2 3">
    <name type="scientific">Enterococcus lacertideformus</name>
    <dbReference type="NCBI Taxonomy" id="2771493"/>
    <lineage>
        <taxon>Bacteria</taxon>
        <taxon>Bacillati</taxon>
        <taxon>Bacillota</taxon>
        <taxon>Bacilli</taxon>
        <taxon>Lactobacillales</taxon>
        <taxon>Enterococcaceae</taxon>
        <taxon>Enterococcus</taxon>
    </lineage>
</organism>
<name>A0A931AXM9_9ENTE</name>
<gene>
    <name evidence="2" type="ORF">IC227_00970</name>
</gene>
<dbReference type="AlphaFoldDB" id="A0A931AXM9"/>
<comment type="caution">
    <text evidence="2">The sequence shown here is derived from an EMBL/GenBank/DDBJ whole genome shotgun (WGS) entry which is preliminary data.</text>
</comment>
<accession>A0A931AXM9</accession>
<reference evidence="2" key="1">
    <citation type="submission" date="2020-09" db="EMBL/GenBank/DDBJ databases">
        <title>Genomic insights into the novelty and pathogenicity of a unique biofilm-forming Enterococcus sp. bacteria (Enterococcus lacertideformus) identified in reptiles.</title>
        <authorList>
            <person name="Agius J.E."/>
            <person name="Phalen D.N."/>
            <person name="Rose K."/>
            <person name="Eden J.-S."/>
        </authorList>
    </citation>
    <scope>NUCLEOTIDE SEQUENCE</scope>
    <source>
        <strain evidence="2">PHRS 0518</strain>
    </source>
</reference>
<feature type="signal peptide" evidence="1">
    <location>
        <begin position="1"/>
        <end position="39"/>
    </location>
</feature>
<sequence length="286" mass="31283">MKEKKLRRKIKTSKKGIAFAAVALIMSGNLASISTPVLATENSNTVLTNNFNNRNQSYGQLYSGYPVAQSPWNGNVYYQGRDYWGESTSASYTINSWQKGNLNGNEGVVPSVPNNAIDGQILLPSDSTKPIIIRASDFEYGNDDKTGRTAAYTLNKDITNFLPNRSYTTTLSCEGFGFGSIELITTNGDKTVTTGSRSLGSFTAKTNIIPNTQSGKLSLKINSGQVEEYYSRYGEITPNITLNLTYSNEWQSVDSLFTSTDHSELAPGITSEKIQEVKQLVANISN</sequence>
<proteinExistence type="predicted"/>
<protein>
    <submittedName>
        <fullName evidence="2">Uncharacterized protein</fullName>
    </submittedName>
</protein>
<keyword evidence="3" id="KW-1185">Reference proteome</keyword>
<evidence type="ECO:0000313" key="3">
    <source>
        <dbReference type="Proteomes" id="UP000637757"/>
    </source>
</evidence>
<dbReference type="Proteomes" id="UP000637757">
    <property type="component" value="Unassembled WGS sequence"/>
</dbReference>
<feature type="chain" id="PRO_5037341877" evidence="1">
    <location>
        <begin position="40"/>
        <end position="286"/>
    </location>
</feature>
<dbReference type="EMBL" id="JADAKE010000003">
    <property type="protein sequence ID" value="MBF8807234.1"/>
    <property type="molecule type" value="Genomic_DNA"/>
</dbReference>
<keyword evidence="1" id="KW-0732">Signal</keyword>
<evidence type="ECO:0000256" key="1">
    <source>
        <dbReference type="SAM" id="SignalP"/>
    </source>
</evidence>
<evidence type="ECO:0000313" key="2">
    <source>
        <dbReference type="EMBL" id="MBF8807234.1"/>
    </source>
</evidence>